<dbReference type="PRINTS" id="PR00069">
    <property type="entry name" value="ALDKETRDTASE"/>
</dbReference>
<evidence type="ECO:0000259" key="1">
    <source>
        <dbReference type="Pfam" id="PF00248"/>
    </source>
</evidence>
<dbReference type="PANTHER" id="PTHR43312:SF1">
    <property type="entry name" value="NADP-DEPENDENT OXIDOREDUCTASE DOMAIN-CONTAINING PROTEIN"/>
    <property type="match status" value="1"/>
</dbReference>
<dbReference type="Proteomes" id="UP001230156">
    <property type="component" value="Unassembled WGS sequence"/>
</dbReference>
<dbReference type="RefSeq" id="WP_379960418.1">
    <property type="nucleotide sequence ID" value="NZ_JAUYVI010000007.1"/>
</dbReference>
<accession>A0ABU0YSP7</accession>
<evidence type="ECO:0000313" key="2">
    <source>
        <dbReference type="EMBL" id="MDQ7250745.1"/>
    </source>
</evidence>
<evidence type="ECO:0000313" key="3">
    <source>
        <dbReference type="Proteomes" id="UP001230156"/>
    </source>
</evidence>
<sequence>MQHRPFSRTGWQVNPIGFGAWAIGADWGAVSDRDAEAALNAALDKGVNFIDTADVYGMGRSEKLIAKVLKSRGGKKDIIVPTKAGRKLQPHVAEGYTIQAITGFVEQSLKNLEVDALDVLQLHCPPTPVYSNTALFDGLEKLVQAGKLKYYGVSVQDVDEAIKAMDYPIVSIQIIFNMLRQKPIDKLFDLAKRKNVAIIARVPLASGLLTGKMKSDTRFGQDDHRNYNIHGAAFDVGETFSGVPYDVGLAAVEKLRPLVPGGTTMAAMALRWILMFDAVTVAIPGAKNVQQAESNVAAGDLPALTKEQMEAVKQVYDADIRPLVHHRW</sequence>
<dbReference type="PANTHER" id="PTHR43312">
    <property type="entry name" value="D-THREO-ALDOSE 1-DEHYDROGENASE"/>
    <property type="match status" value="1"/>
</dbReference>
<dbReference type="EC" id="1.1.1.-" evidence="2"/>
<dbReference type="Gene3D" id="3.20.20.100">
    <property type="entry name" value="NADP-dependent oxidoreductase domain"/>
    <property type="match status" value="1"/>
</dbReference>
<proteinExistence type="predicted"/>
<organism evidence="2 3">
    <name type="scientific">Dongia sedimenti</name>
    <dbReference type="NCBI Taxonomy" id="3064282"/>
    <lineage>
        <taxon>Bacteria</taxon>
        <taxon>Pseudomonadati</taxon>
        <taxon>Pseudomonadota</taxon>
        <taxon>Alphaproteobacteria</taxon>
        <taxon>Rhodospirillales</taxon>
        <taxon>Dongiaceae</taxon>
        <taxon>Dongia</taxon>
    </lineage>
</organism>
<protein>
    <submittedName>
        <fullName evidence="2">Aldo/keto reductase</fullName>
        <ecNumber evidence="2">1.1.1.-</ecNumber>
    </submittedName>
</protein>
<comment type="caution">
    <text evidence="2">The sequence shown here is derived from an EMBL/GenBank/DDBJ whole genome shotgun (WGS) entry which is preliminary data.</text>
</comment>
<dbReference type="InterPro" id="IPR036812">
    <property type="entry name" value="NAD(P)_OxRdtase_dom_sf"/>
</dbReference>
<name>A0ABU0YSP7_9PROT</name>
<dbReference type="SUPFAM" id="SSF51430">
    <property type="entry name" value="NAD(P)-linked oxidoreductase"/>
    <property type="match status" value="1"/>
</dbReference>
<dbReference type="InterPro" id="IPR053135">
    <property type="entry name" value="AKR2_Oxidoreductase"/>
</dbReference>
<keyword evidence="2" id="KW-0560">Oxidoreductase</keyword>
<dbReference type="GO" id="GO:0016491">
    <property type="term" value="F:oxidoreductase activity"/>
    <property type="evidence" value="ECO:0007669"/>
    <property type="project" value="UniProtKB-KW"/>
</dbReference>
<dbReference type="InterPro" id="IPR020471">
    <property type="entry name" value="AKR"/>
</dbReference>
<dbReference type="InterPro" id="IPR023210">
    <property type="entry name" value="NADP_OxRdtase_dom"/>
</dbReference>
<dbReference type="Pfam" id="PF00248">
    <property type="entry name" value="Aldo_ket_red"/>
    <property type="match status" value="1"/>
</dbReference>
<reference evidence="3" key="1">
    <citation type="submission" date="2023-08" db="EMBL/GenBank/DDBJ databases">
        <title>Rhodospirillaceae gen. nov., a novel taxon isolated from the Yangtze River Yuezi River estuary sludge.</title>
        <authorList>
            <person name="Ruan L."/>
        </authorList>
    </citation>
    <scope>NUCLEOTIDE SEQUENCE [LARGE SCALE GENOMIC DNA]</scope>
    <source>
        <strain evidence="3">R-7</strain>
    </source>
</reference>
<gene>
    <name evidence="2" type="ORF">Q8A70_23860</name>
</gene>
<dbReference type="CDD" id="cd19086">
    <property type="entry name" value="AKR_AKR11C1"/>
    <property type="match status" value="1"/>
</dbReference>
<keyword evidence="3" id="KW-1185">Reference proteome</keyword>
<feature type="domain" description="NADP-dependent oxidoreductase" evidence="1">
    <location>
        <begin position="15"/>
        <end position="316"/>
    </location>
</feature>
<dbReference type="EMBL" id="JAUYVI010000007">
    <property type="protein sequence ID" value="MDQ7250745.1"/>
    <property type="molecule type" value="Genomic_DNA"/>
</dbReference>